<dbReference type="InterPro" id="IPR017932">
    <property type="entry name" value="GATase_2_dom"/>
</dbReference>
<evidence type="ECO:0000256" key="5">
    <source>
        <dbReference type="ARBA" id="ARBA00022840"/>
    </source>
</evidence>
<proteinExistence type="inferred from homology"/>
<evidence type="ECO:0000256" key="10">
    <source>
        <dbReference type="PIRSR" id="PIRSR001589-2"/>
    </source>
</evidence>
<dbReference type="SUPFAM" id="SSF56235">
    <property type="entry name" value="N-terminal nucleophile aminohydrolases (Ntn hydrolases)"/>
    <property type="match status" value="1"/>
</dbReference>
<gene>
    <name evidence="12" type="ORF">A9A59_1117</name>
</gene>
<evidence type="ECO:0000256" key="6">
    <source>
        <dbReference type="ARBA" id="ARBA00022888"/>
    </source>
</evidence>
<evidence type="ECO:0000256" key="1">
    <source>
        <dbReference type="ARBA" id="ARBA00005187"/>
    </source>
</evidence>
<dbReference type="Proteomes" id="UP000223071">
    <property type="component" value="Unassembled WGS sequence"/>
</dbReference>
<dbReference type="CDD" id="cd01991">
    <property type="entry name" value="Asn_synthase_B_C"/>
    <property type="match status" value="1"/>
</dbReference>
<evidence type="ECO:0000259" key="11">
    <source>
        <dbReference type="PROSITE" id="PS51278"/>
    </source>
</evidence>
<dbReference type="InterPro" id="IPR006426">
    <property type="entry name" value="Asn_synth_AEB"/>
</dbReference>
<dbReference type="AlphaFoldDB" id="A0A2A9HFJ4"/>
<keyword evidence="13" id="KW-1185">Reference proteome</keyword>
<evidence type="ECO:0000256" key="3">
    <source>
        <dbReference type="ARBA" id="ARBA00012737"/>
    </source>
</evidence>
<keyword evidence="5 10" id="KW-0067">ATP-binding</keyword>
<dbReference type="InterPro" id="IPR051786">
    <property type="entry name" value="ASN_synthetase/amidase"/>
</dbReference>
<evidence type="ECO:0000313" key="13">
    <source>
        <dbReference type="Proteomes" id="UP000223071"/>
    </source>
</evidence>
<evidence type="ECO:0000313" key="12">
    <source>
        <dbReference type="EMBL" id="PFG73911.1"/>
    </source>
</evidence>
<feature type="active site" description="For GATase activity" evidence="9">
    <location>
        <position position="2"/>
    </location>
</feature>
<dbReference type="PIRSF" id="PIRSF001589">
    <property type="entry name" value="Asn_synthetase_glu-h"/>
    <property type="match status" value="1"/>
</dbReference>
<dbReference type="GO" id="GO:0005524">
    <property type="term" value="F:ATP binding"/>
    <property type="evidence" value="ECO:0007669"/>
    <property type="project" value="UniProtKB-KW"/>
</dbReference>
<comment type="pathway">
    <text evidence="1">Amino-acid biosynthesis; L-asparagine biosynthesis; L-asparagine from L-aspartate (L-Gln route): step 1/1.</text>
</comment>
<dbReference type="Gene3D" id="3.60.20.10">
    <property type="entry name" value="Glutamine Phosphoribosylpyrophosphate, subunit 1, domain 1"/>
    <property type="match status" value="1"/>
</dbReference>
<dbReference type="Pfam" id="PF13537">
    <property type="entry name" value="GATase_7"/>
    <property type="match status" value="1"/>
</dbReference>
<keyword evidence="9" id="KW-0028">Amino-acid biosynthesis</keyword>
<sequence length="625" mass="70011">MCGIAGILSLGAGEVPREDVLAMARRLRHRGPDGEGSYFGQGIGFGHTRLAIIDLSHASDQPFADEAAGLVLVFNGEIYNYVELRRELEGLGHRFRSQGDTEVLLRAFAQWRTGAFARLNGMFACAIWDERRRELVLARDRFGEKPLYLARTGREVLFASEMKAILAVRPELREPNLRAVYRYIARGDLDQDAESFFAGIASLPAGHYLVLDREGRGTPRRYWLPRAAETPRRHAEAVEAFRSLFFDAVRIRLRSDVPVGSSLSGGIDSSSIVCTIHAMKEALGLGEQHTFSARFASAAHDEGRFIDLVAQRCGVHRHDTWVEPEAFEAAFAALQYHQEEPIASTSPFAQWMVMRLAREHGTTVLLDGQGADELLGGYTQALGMFFAHWLRTGRLDRAAGLLWGSWRRYGSLRAPALFGAYYLLPARVRDRLAERYFGSGALVAPEVHDRYAPAHAATIAPFRDRLRNELVRWQQTTQLPEFLRYADRNSMAFSREVRLPFLDHRLVEFCFGLPPQWLLEGATTKAILRRAMEGIVPDGVLKRRDKLAYAPPQRSWAQGPLKGWIVRHLEGAARRQDVFDASAVQAVREGFLRGGGDVLAWRVASTEAWFAQMVDRAPGLPAGCE</sequence>
<dbReference type="EMBL" id="PDJQ01000001">
    <property type="protein sequence ID" value="PFG73911.1"/>
    <property type="molecule type" value="Genomic_DNA"/>
</dbReference>
<feature type="binding site" evidence="10">
    <location>
        <position position="100"/>
    </location>
    <ligand>
        <name>L-glutamine</name>
        <dbReference type="ChEBI" id="CHEBI:58359"/>
    </ligand>
</feature>
<dbReference type="InterPro" id="IPR033738">
    <property type="entry name" value="AsnB_N"/>
</dbReference>
<dbReference type="SUPFAM" id="SSF52402">
    <property type="entry name" value="Adenine nucleotide alpha hydrolases-like"/>
    <property type="match status" value="1"/>
</dbReference>
<accession>A0A2A9HFJ4</accession>
<keyword evidence="4 10" id="KW-0547">Nucleotide-binding</keyword>
<comment type="catalytic activity">
    <reaction evidence="8">
        <text>L-aspartate + L-glutamine + ATP + H2O = L-asparagine + L-glutamate + AMP + diphosphate + H(+)</text>
        <dbReference type="Rhea" id="RHEA:12228"/>
        <dbReference type="ChEBI" id="CHEBI:15377"/>
        <dbReference type="ChEBI" id="CHEBI:15378"/>
        <dbReference type="ChEBI" id="CHEBI:29985"/>
        <dbReference type="ChEBI" id="CHEBI:29991"/>
        <dbReference type="ChEBI" id="CHEBI:30616"/>
        <dbReference type="ChEBI" id="CHEBI:33019"/>
        <dbReference type="ChEBI" id="CHEBI:58048"/>
        <dbReference type="ChEBI" id="CHEBI:58359"/>
        <dbReference type="ChEBI" id="CHEBI:456215"/>
        <dbReference type="EC" id="6.3.5.4"/>
    </reaction>
</comment>
<dbReference type="EC" id="6.3.5.4" evidence="3"/>
<dbReference type="CDD" id="cd00712">
    <property type="entry name" value="AsnB"/>
    <property type="match status" value="1"/>
</dbReference>
<dbReference type="InterPro" id="IPR014729">
    <property type="entry name" value="Rossmann-like_a/b/a_fold"/>
</dbReference>
<dbReference type="PANTHER" id="PTHR43284">
    <property type="entry name" value="ASPARAGINE SYNTHETASE (GLUTAMINE-HYDROLYZING)"/>
    <property type="match status" value="1"/>
</dbReference>
<organism evidence="12 13">
    <name type="scientific">Tepidiforma thermophila (strain KCTC 52669 / CGMCC 1.13589 / G233)</name>
    <dbReference type="NCBI Taxonomy" id="2761530"/>
    <lineage>
        <taxon>Bacteria</taxon>
        <taxon>Bacillati</taxon>
        <taxon>Chloroflexota</taxon>
        <taxon>Tepidiformia</taxon>
        <taxon>Tepidiformales</taxon>
        <taxon>Tepidiformaceae</taxon>
        <taxon>Tepidiforma</taxon>
    </lineage>
</organism>
<comment type="caution">
    <text evidence="12">The sequence shown here is derived from an EMBL/GenBank/DDBJ whole genome shotgun (WGS) entry which is preliminary data.</text>
</comment>
<dbReference type="NCBIfam" id="TIGR01536">
    <property type="entry name" value="asn_synth_AEB"/>
    <property type="match status" value="1"/>
</dbReference>
<evidence type="ECO:0000256" key="2">
    <source>
        <dbReference type="ARBA" id="ARBA00005752"/>
    </source>
</evidence>
<evidence type="ECO:0000256" key="7">
    <source>
        <dbReference type="ARBA" id="ARBA00022962"/>
    </source>
</evidence>
<feature type="domain" description="Glutamine amidotransferase type-2" evidence="11">
    <location>
        <begin position="2"/>
        <end position="214"/>
    </location>
</feature>
<keyword evidence="7 9" id="KW-0315">Glutamine amidotransferase</keyword>
<reference evidence="12 13" key="1">
    <citation type="submission" date="2017-09" db="EMBL/GenBank/DDBJ databases">
        <title>Sequencing the genomes of two abundant thermophiles in Great Basin hot springs: Thermocrinis jamiesonii and novel Chloroflexi Thermoflexus hugenholtzii.</title>
        <authorList>
            <person name="Hedlund B."/>
        </authorList>
    </citation>
    <scope>NUCLEOTIDE SEQUENCE [LARGE SCALE GENOMIC DNA]</scope>
    <source>
        <strain evidence="12 13">G233</strain>
    </source>
</reference>
<dbReference type="Pfam" id="PF00733">
    <property type="entry name" value="Asn_synthase"/>
    <property type="match status" value="1"/>
</dbReference>
<dbReference type="InterPro" id="IPR001962">
    <property type="entry name" value="Asn_synthase"/>
</dbReference>
<protein>
    <recommendedName>
        <fullName evidence="3">asparagine synthase (glutamine-hydrolyzing)</fullName>
        <ecNumber evidence="3">6.3.5.4</ecNumber>
    </recommendedName>
</protein>
<dbReference type="GO" id="GO:0006529">
    <property type="term" value="P:asparagine biosynthetic process"/>
    <property type="evidence" value="ECO:0007669"/>
    <property type="project" value="UniProtKB-KW"/>
</dbReference>
<dbReference type="GO" id="GO:0004066">
    <property type="term" value="F:asparagine synthase (glutamine-hydrolyzing) activity"/>
    <property type="evidence" value="ECO:0007669"/>
    <property type="project" value="UniProtKB-EC"/>
</dbReference>
<evidence type="ECO:0000256" key="8">
    <source>
        <dbReference type="ARBA" id="ARBA00048741"/>
    </source>
</evidence>
<dbReference type="InterPro" id="IPR029055">
    <property type="entry name" value="Ntn_hydrolases_N"/>
</dbReference>
<keyword evidence="6 9" id="KW-0061">Asparagine biosynthesis</keyword>
<dbReference type="Gene3D" id="3.40.50.620">
    <property type="entry name" value="HUPs"/>
    <property type="match status" value="1"/>
</dbReference>
<name>A0A2A9HFJ4_TEPT2</name>
<dbReference type="PANTHER" id="PTHR43284:SF1">
    <property type="entry name" value="ASPARAGINE SYNTHETASE"/>
    <property type="match status" value="1"/>
</dbReference>
<dbReference type="PROSITE" id="PS51278">
    <property type="entry name" value="GATASE_TYPE_2"/>
    <property type="match status" value="1"/>
</dbReference>
<evidence type="ECO:0000256" key="9">
    <source>
        <dbReference type="PIRSR" id="PIRSR001589-1"/>
    </source>
</evidence>
<dbReference type="GO" id="GO:0005829">
    <property type="term" value="C:cytosol"/>
    <property type="evidence" value="ECO:0007669"/>
    <property type="project" value="TreeGrafter"/>
</dbReference>
<dbReference type="RefSeq" id="WP_098503341.1">
    <property type="nucleotide sequence ID" value="NZ_PDJQ01000001.1"/>
</dbReference>
<comment type="similarity">
    <text evidence="2">Belongs to the asparagine synthetase family.</text>
</comment>
<evidence type="ECO:0000256" key="4">
    <source>
        <dbReference type="ARBA" id="ARBA00022741"/>
    </source>
</evidence>